<comment type="similarity">
    <text evidence="1">Belongs to the FMO family.</text>
</comment>
<evidence type="ECO:0000313" key="7">
    <source>
        <dbReference type="Proteomes" id="UP000788993"/>
    </source>
</evidence>
<keyword evidence="3" id="KW-0274">FAD</keyword>
<sequence>MKLCIIGAGPAGVAMAKAVALEPCSDLDIHVYERNASAGGLWNYTGKDKEKVSCTVPATDQRKARENSVPGIPYVSAMYEHLETNIVKDMMRYKDLEFPPECETFPTRQEVAEYVRKYAATIPDKVQFHYNSNVIALEKQDSWQLTYKNTVSNAISTESFDYVILAQGHFDLPYIPEVRGLEEWSAADPTSIIHAKYYNDVERFENKTVLVVGNSASGIDIATQLTTYAGNVIISAASPSPVADILIDNVAQIGKIEEYRVADRSVVTVDGETVSGVDYVIFCTGYLYSIPYLKSYTEGEQAILTTGEHVRYVYKQMFYIPDPTLINAGLPKNIIPFPFAECQAQYVARVISGRERLPSQEEMMREYADEVAMKGDGKGFHDLKFPADAEYCNHMFELIENSRSGGFVAEYWDEQRKDLRSRTGQIKAKRLERIVAHALQLRQKHEKFRLLRG</sequence>
<keyword evidence="4" id="KW-0521">NADP</keyword>
<name>A0A9P8PWQ6_9ASCO</name>
<evidence type="ECO:0000256" key="3">
    <source>
        <dbReference type="ARBA" id="ARBA00022827"/>
    </source>
</evidence>
<keyword evidence="7" id="KW-1185">Reference proteome</keyword>
<reference evidence="6" key="2">
    <citation type="submission" date="2021-01" db="EMBL/GenBank/DDBJ databases">
        <authorList>
            <person name="Schikora-Tamarit M.A."/>
        </authorList>
    </citation>
    <scope>NUCLEOTIDE SEQUENCE</scope>
    <source>
        <strain evidence="6">NCAIM Y.01608</strain>
    </source>
</reference>
<dbReference type="Gene3D" id="3.50.50.60">
    <property type="entry name" value="FAD/NAD(P)-binding domain"/>
    <property type="match status" value="2"/>
</dbReference>
<protein>
    <recommendedName>
        <fullName evidence="8">FAD/NAD(P)-binding domain-containing protein</fullName>
    </recommendedName>
</protein>
<comment type="caution">
    <text evidence="6">The sequence shown here is derived from an EMBL/GenBank/DDBJ whole genome shotgun (WGS) entry which is preliminary data.</text>
</comment>
<dbReference type="Pfam" id="PF00743">
    <property type="entry name" value="FMO-like"/>
    <property type="match status" value="2"/>
</dbReference>
<keyword evidence="5" id="KW-0560">Oxidoreductase</keyword>
<dbReference type="Pfam" id="PF13450">
    <property type="entry name" value="NAD_binding_8"/>
    <property type="match status" value="1"/>
</dbReference>
<dbReference type="GO" id="GO:0050661">
    <property type="term" value="F:NADP binding"/>
    <property type="evidence" value="ECO:0007669"/>
    <property type="project" value="InterPro"/>
</dbReference>
<evidence type="ECO:0000256" key="1">
    <source>
        <dbReference type="ARBA" id="ARBA00009183"/>
    </source>
</evidence>
<dbReference type="InterPro" id="IPR020946">
    <property type="entry name" value="Flavin_mOase-like"/>
</dbReference>
<dbReference type="GO" id="GO:0004499">
    <property type="term" value="F:N,N-dimethylaniline monooxygenase activity"/>
    <property type="evidence" value="ECO:0007669"/>
    <property type="project" value="InterPro"/>
</dbReference>
<dbReference type="PANTHER" id="PTHR23023">
    <property type="entry name" value="DIMETHYLANILINE MONOOXYGENASE"/>
    <property type="match status" value="1"/>
</dbReference>
<dbReference type="PIRSF" id="PIRSF000332">
    <property type="entry name" value="FMO"/>
    <property type="match status" value="1"/>
</dbReference>
<dbReference type="InterPro" id="IPR050346">
    <property type="entry name" value="FMO-like"/>
</dbReference>
<dbReference type="SUPFAM" id="SSF51905">
    <property type="entry name" value="FAD/NAD(P)-binding domain"/>
    <property type="match status" value="2"/>
</dbReference>
<evidence type="ECO:0008006" key="8">
    <source>
        <dbReference type="Google" id="ProtNLM"/>
    </source>
</evidence>
<evidence type="ECO:0000256" key="2">
    <source>
        <dbReference type="ARBA" id="ARBA00022630"/>
    </source>
</evidence>
<keyword evidence="2" id="KW-0285">Flavoprotein</keyword>
<evidence type="ECO:0000256" key="5">
    <source>
        <dbReference type="ARBA" id="ARBA00023002"/>
    </source>
</evidence>
<dbReference type="PRINTS" id="PR00419">
    <property type="entry name" value="ADXRDTASE"/>
</dbReference>
<evidence type="ECO:0000313" key="6">
    <source>
        <dbReference type="EMBL" id="KAH3678659.1"/>
    </source>
</evidence>
<organism evidence="6 7">
    <name type="scientific">Ogataea polymorpha</name>
    <dbReference type="NCBI Taxonomy" id="460523"/>
    <lineage>
        <taxon>Eukaryota</taxon>
        <taxon>Fungi</taxon>
        <taxon>Dikarya</taxon>
        <taxon>Ascomycota</taxon>
        <taxon>Saccharomycotina</taxon>
        <taxon>Pichiomycetes</taxon>
        <taxon>Pichiales</taxon>
        <taxon>Pichiaceae</taxon>
        <taxon>Ogataea</taxon>
    </lineage>
</organism>
<dbReference type="AlphaFoldDB" id="A0A9P8PWQ6"/>
<dbReference type="GO" id="GO:0050660">
    <property type="term" value="F:flavin adenine dinucleotide binding"/>
    <property type="evidence" value="ECO:0007669"/>
    <property type="project" value="InterPro"/>
</dbReference>
<reference evidence="6" key="1">
    <citation type="journal article" date="2021" name="Open Biol.">
        <title>Shared evolutionary footprints suggest mitochondrial oxidative damage underlies multiple complex I losses in fungi.</title>
        <authorList>
            <person name="Schikora-Tamarit M.A."/>
            <person name="Marcet-Houben M."/>
            <person name="Nosek J."/>
            <person name="Gabaldon T."/>
        </authorList>
    </citation>
    <scope>NUCLEOTIDE SEQUENCE</scope>
    <source>
        <strain evidence="6">NCAIM Y.01608</strain>
    </source>
</reference>
<gene>
    <name evidence="6" type="ORF">OGATHE_000209</name>
</gene>
<evidence type="ECO:0000256" key="4">
    <source>
        <dbReference type="ARBA" id="ARBA00022857"/>
    </source>
</evidence>
<dbReference type="InterPro" id="IPR000960">
    <property type="entry name" value="Flavin_mOase"/>
</dbReference>
<proteinExistence type="inferred from homology"/>
<dbReference type="InterPro" id="IPR036188">
    <property type="entry name" value="FAD/NAD-bd_sf"/>
</dbReference>
<accession>A0A9P8PWQ6</accession>
<dbReference type="EMBL" id="JAEUBD010000014">
    <property type="protein sequence ID" value="KAH3678659.1"/>
    <property type="molecule type" value="Genomic_DNA"/>
</dbReference>
<dbReference type="Proteomes" id="UP000788993">
    <property type="component" value="Unassembled WGS sequence"/>
</dbReference>